<keyword evidence="2" id="KW-1185">Reference proteome</keyword>
<dbReference type="AlphaFoldDB" id="A0A8J7UUT1"/>
<reference evidence="1" key="1">
    <citation type="submission" date="2021-02" db="EMBL/GenBank/DDBJ databases">
        <title>Natronogracilivirga saccharolytica gen. nov. sp. nov. a new anaerobic, haloalkiliphilic carbohydrate-fermenting bacterium from soda lake and proposing of Cyclonatronumiaceae fam. nov. in the phylum Balneolaeota.</title>
        <authorList>
            <person name="Zhilina T.N."/>
            <person name="Sorokin D.Y."/>
            <person name="Zavarzina D.G."/>
            <person name="Toshchakov S.V."/>
            <person name="Kublanov I.V."/>
        </authorList>
    </citation>
    <scope>NUCLEOTIDE SEQUENCE</scope>
    <source>
        <strain evidence="1">Z-1702</strain>
    </source>
</reference>
<sequence>MHINFVVKGDDYHRFPVDPDKDWQFFTKTNMIWSYLTCLRLKKFGYPDIGYSNNIVSGAVNVGTASAMGIAGFHYTPDYKKTVYVVIRADKYYASSKHLSVVQSPEHSLKYRNSYYITHWPQPGLLKRKKTGHGVKKIGMAGIPKHYAVSRYQERFRKDMADRGIEIVHLDRSRWHDYSDIDIVLAVREFNKDIITHKPASKLINGWKAKVPVICNPESTYRWIGSRGEDFLEVENYEQLIDAIDLLSSDRGRYLDIVEKGAKKGEVYTNEKVCLEWVELFDGIRKESITVAKPAHISMKKTGFRFEEVIHDALKYFRKKGIYKK</sequence>
<gene>
    <name evidence="1" type="ORF">NATSA_14785</name>
</gene>
<dbReference type="RefSeq" id="WP_210513401.1">
    <property type="nucleotide sequence ID" value="NZ_JAFIDN010000018.1"/>
</dbReference>
<evidence type="ECO:0000313" key="2">
    <source>
        <dbReference type="Proteomes" id="UP000673975"/>
    </source>
</evidence>
<comment type="caution">
    <text evidence="1">The sequence shown here is derived from an EMBL/GenBank/DDBJ whole genome shotgun (WGS) entry which is preliminary data.</text>
</comment>
<proteinExistence type="predicted"/>
<dbReference type="EMBL" id="JAFIDN010000018">
    <property type="protein sequence ID" value="MBP3193941.1"/>
    <property type="molecule type" value="Genomic_DNA"/>
</dbReference>
<evidence type="ECO:0008006" key="3">
    <source>
        <dbReference type="Google" id="ProtNLM"/>
    </source>
</evidence>
<protein>
    <recommendedName>
        <fullName evidence="3">Glycosyltransferase family 1 protein</fullName>
    </recommendedName>
</protein>
<name>A0A8J7UUT1_9BACT</name>
<organism evidence="1 2">
    <name type="scientific">Natronogracilivirga saccharolytica</name>
    <dbReference type="NCBI Taxonomy" id="2812953"/>
    <lineage>
        <taxon>Bacteria</taxon>
        <taxon>Pseudomonadati</taxon>
        <taxon>Balneolota</taxon>
        <taxon>Balneolia</taxon>
        <taxon>Balneolales</taxon>
        <taxon>Cyclonatronaceae</taxon>
        <taxon>Natronogracilivirga</taxon>
    </lineage>
</organism>
<accession>A0A8J7UUT1</accession>
<evidence type="ECO:0000313" key="1">
    <source>
        <dbReference type="EMBL" id="MBP3193941.1"/>
    </source>
</evidence>
<dbReference type="Proteomes" id="UP000673975">
    <property type="component" value="Unassembled WGS sequence"/>
</dbReference>